<evidence type="ECO:0000313" key="4">
    <source>
        <dbReference type="Proteomes" id="UP001156701"/>
    </source>
</evidence>
<reference evidence="2" key="1">
    <citation type="submission" date="2023-03" db="EMBL/GenBank/DDBJ databases">
        <title>a new species belonging to Providencia genus.</title>
        <authorList>
            <person name="Yang W."/>
            <person name="Hu F."/>
            <person name="Shen S."/>
            <person name="Ding L."/>
            <person name="Yin D."/>
        </authorList>
    </citation>
    <scope>NUCLEOTIDE SEQUENCE</scope>
    <source>
        <strain evidence="2">CRE-3FA-0001</strain>
    </source>
</reference>
<reference evidence="3" key="2">
    <citation type="submission" date="2023-07" db="EMBL/GenBank/DDBJ databases">
        <authorList>
            <person name="Yang W."/>
            <person name="Chen J."/>
            <person name="Ji P."/>
            <person name="Hu F."/>
        </authorList>
    </citation>
    <scope>NUCLEOTIDE SEQUENCE</scope>
    <source>
        <strain evidence="3">CRE-138-0111</strain>
    </source>
</reference>
<gene>
    <name evidence="2" type="ORF">P7V44_06275</name>
    <name evidence="3" type="ORF">Q5E86_20545</name>
</gene>
<dbReference type="Proteomes" id="UP001156701">
    <property type="component" value="Unassembled WGS sequence"/>
</dbReference>
<feature type="compositionally biased region" description="Basic and acidic residues" evidence="1">
    <location>
        <begin position="16"/>
        <end position="34"/>
    </location>
</feature>
<name>A0AA42FMD8_9GAMM</name>
<proteinExistence type="predicted"/>
<feature type="region of interest" description="Disordered" evidence="1">
    <location>
        <begin position="1"/>
        <end position="35"/>
    </location>
</feature>
<reference evidence="3" key="3">
    <citation type="journal article" date="2024" name="Int. J. Antimicrob. Agents">
        <title>Identification of a novel Providencia species showing multi-drug-resistant in three patients with hospital-acquired infection.</title>
        <authorList>
            <person name="Yang W."/>
            <person name="Chen J."/>
            <person name="Yang F."/>
            <person name="Ji P."/>
            <person name="Shen S."/>
            <person name="Yin D."/>
            <person name="Hu F."/>
        </authorList>
    </citation>
    <scope>NUCLEOTIDE SEQUENCE</scope>
    <source>
        <strain evidence="3">CRE-138-0111</strain>
    </source>
</reference>
<dbReference type="Proteomes" id="UP001176478">
    <property type="component" value="Unassembled WGS sequence"/>
</dbReference>
<keyword evidence="5" id="KW-1185">Reference proteome</keyword>
<evidence type="ECO:0000313" key="2">
    <source>
        <dbReference type="EMBL" id="MDG4695843.1"/>
    </source>
</evidence>
<organism evidence="2 4">
    <name type="scientific">Providencia huashanensis</name>
    <dbReference type="NCBI Taxonomy" id="3037798"/>
    <lineage>
        <taxon>Bacteria</taxon>
        <taxon>Pseudomonadati</taxon>
        <taxon>Pseudomonadota</taxon>
        <taxon>Gammaproteobacteria</taxon>
        <taxon>Enterobacterales</taxon>
        <taxon>Morganellaceae</taxon>
        <taxon>Providencia</taxon>
    </lineage>
</organism>
<evidence type="ECO:0000313" key="5">
    <source>
        <dbReference type="Proteomes" id="UP001176478"/>
    </source>
</evidence>
<evidence type="ECO:0000313" key="3">
    <source>
        <dbReference type="EMBL" id="MDO7858687.1"/>
    </source>
</evidence>
<feature type="compositionally biased region" description="Polar residues" evidence="1">
    <location>
        <begin position="1"/>
        <end position="15"/>
    </location>
</feature>
<protein>
    <submittedName>
        <fullName evidence="2">Uncharacterized protein</fullName>
    </submittedName>
</protein>
<dbReference type="RefSeq" id="WP_166687195.1">
    <property type="nucleotide sequence ID" value="NZ_JARRYG010000005.1"/>
</dbReference>
<evidence type="ECO:0000256" key="1">
    <source>
        <dbReference type="SAM" id="MobiDB-lite"/>
    </source>
</evidence>
<accession>A0AA42FMD8</accession>
<dbReference type="EMBL" id="JAUQTG010000017">
    <property type="protein sequence ID" value="MDO7858687.1"/>
    <property type="molecule type" value="Genomic_DNA"/>
</dbReference>
<dbReference type="AlphaFoldDB" id="A0AA42FMD8"/>
<sequence>MNSNLKNNASNTSIVNREKSITKNTKNEQNEINKPHLLTPRQSDKKNINISEMRREKEYLTAVKNDFISNIHNYVPLKSAISNVSEKTYYKTIGNALLEITEQRHQLNEKKKSESTDKIYLWEEKITNSKNNLAKYLYDHSENKENNLISQDLSTLLDEIYNTDVKIKSIEASLNEKENNEKLTNTPFNNKNQLDTESLLSSSMASLKQNTMASDFKHGYSNNKQLNILIPMRD</sequence>
<dbReference type="EMBL" id="JARRYG010000005">
    <property type="protein sequence ID" value="MDG4695843.1"/>
    <property type="molecule type" value="Genomic_DNA"/>
</dbReference>
<comment type="caution">
    <text evidence="2">The sequence shown here is derived from an EMBL/GenBank/DDBJ whole genome shotgun (WGS) entry which is preliminary data.</text>
</comment>